<protein>
    <submittedName>
        <fullName evidence="1">Uncharacterized protein</fullName>
    </submittedName>
</protein>
<dbReference type="RefSeq" id="WP_096464177.1">
    <property type="nucleotide sequence ID" value="NZ_AP017312.1"/>
</dbReference>
<dbReference type="KEGG" id="asoc:CB4_01275"/>
<dbReference type="Proteomes" id="UP000217696">
    <property type="component" value="Chromosome"/>
</dbReference>
<keyword evidence="2" id="KW-1185">Reference proteome</keyword>
<reference evidence="1 2" key="1">
    <citation type="submission" date="2015-12" db="EMBL/GenBank/DDBJ databases">
        <title>Genome sequence of Aneurinibacillus soli.</title>
        <authorList>
            <person name="Lee J.S."/>
            <person name="Lee K.C."/>
            <person name="Kim K.K."/>
            <person name="Lee B.W."/>
        </authorList>
    </citation>
    <scope>NUCLEOTIDE SEQUENCE [LARGE SCALE GENOMIC DNA]</scope>
    <source>
        <strain evidence="1 2">CB4</strain>
    </source>
</reference>
<dbReference type="EMBL" id="AP017312">
    <property type="protein sequence ID" value="BAU27106.1"/>
    <property type="molecule type" value="Genomic_DNA"/>
</dbReference>
<dbReference type="AlphaFoldDB" id="A0A0U5AXY1"/>
<sequence length="162" mass="18667">MFLLLPYLLASIGFGFAIWGKILSTPINHLTFIQLLHEASSHASSVLTSIIKEMTQEKYDIYQMNYDIFWNIELPSILQLIATLFVGSACRLLYQQIQDNTPQRQDVVIKWILLSIMVTMALIFFYNGGKLLLLSLTLLIVMLFILFIPFFLISSLKSERTR</sequence>
<evidence type="ECO:0000313" key="2">
    <source>
        <dbReference type="Proteomes" id="UP000217696"/>
    </source>
</evidence>
<evidence type="ECO:0000313" key="1">
    <source>
        <dbReference type="EMBL" id="BAU27106.1"/>
    </source>
</evidence>
<name>A0A0U5AXY1_9BACL</name>
<gene>
    <name evidence="1" type="ORF">CB4_01275</name>
</gene>
<organism evidence="1 2">
    <name type="scientific">Aneurinibacillus soli</name>
    <dbReference type="NCBI Taxonomy" id="1500254"/>
    <lineage>
        <taxon>Bacteria</taxon>
        <taxon>Bacillati</taxon>
        <taxon>Bacillota</taxon>
        <taxon>Bacilli</taxon>
        <taxon>Bacillales</taxon>
        <taxon>Paenibacillaceae</taxon>
        <taxon>Aneurinibacillus group</taxon>
        <taxon>Aneurinibacillus</taxon>
    </lineage>
</organism>
<proteinExistence type="predicted"/>
<accession>A0A0U5AXY1</accession>